<dbReference type="SUPFAM" id="SSF53448">
    <property type="entry name" value="Nucleotide-diphospho-sugar transferases"/>
    <property type="match status" value="2"/>
</dbReference>
<name>A0A1D9G5S4_MOOP1</name>
<protein>
    <submittedName>
        <fullName evidence="3">Glycosyltransferase</fullName>
        <ecNumber evidence="3">2.4.-.-</ecNumber>
    </submittedName>
</protein>
<evidence type="ECO:0000256" key="1">
    <source>
        <dbReference type="SAM" id="MobiDB-lite"/>
    </source>
</evidence>
<feature type="region of interest" description="Disordered" evidence="1">
    <location>
        <begin position="285"/>
        <end position="310"/>
    </location>
</feature>
<dbReference type="GO" id="GO:0016757">
    <property type="term" value="F:glycosyltransferase activity"/>
    <property type="evidence" value="ECO:0007669"/>
    <property type="project" value="UniProtKB-KW"/>
</dbReference>
<dbReference type="PANTHER" id="PTHR47483:SF1">
    <property type="entry name" value="BETA-ARABINOFURANOSYLTRANSFERASE RAY1"/>
    <property type="match status" value="1"/>
</dbReference>
<dbReference type="AlphaFoldDB" id="A0A1D9G5S4"/>
<dbReference type="Proteomes" id="UP000176944">
    <property type="component" value="Chromosome"/>
</dbReference>
<dbReference type="PANTHER" id="PTHR47483">
    <property type="entry name" value="BETA-ARABINOFURANOSYLTRANSFERASE RAY1"/>
    <property type="match status" value="1"/>
</dbReference>
<accession>A0A1D9G5S4</accession>
<sequence>MAQPLYIKPEIRPTLGISIFTVPKPFIGMIGIIQHNAITSWTLLKPKPEIILFGDEIGTASIAQELGLNHVPDIECNSYGTPLLDSVFAQVQEQATHDIITYINADIILLKDFTQAIQQVCQHLDTFLITGRRWNLDLSNPIEFQSPNWEYILCQQVNQTGCLGAHDAKDYFIFPKYLFRSIPKFAVGRGYWDTWMVTTAGMRGYPIVDASQVVMAVHQNHTYAHLIGGKNQAHMGKEAQQNKTIGNVQGQGTIAESTWQLKPWHDQDSPRVSVIIIRRLSEEGISEQGTGNREQGTGNREQGIGSSGQEFRQTVSKNYFGKRSIVVKNNSALVERAVESVLAQNYSDYEIIVVDGAGNKGVGNREQGTGTSEQGVGSREQGSPLAPLIKGGTGSRKFNDGGTGYDEKWYKSVSVTGCDRKWGALCDRGLEMAQGEFVTFLDSDSVLLPDALEKQVAAFDQESSTLDLLLSGWQLVEGDKITEVTPWQDLPDLEDLHIWKLEKLWQPLCQSNIMFRRSRLDLVGGFNTELNQDAAMVEIILNLVFLRGSRALWLPEATCRYFEQSNTIEKQSSPVAEDMKEVIDSIFKQPTVKGWMQKLKSRAYPKGVGSRE</sequence>
<evidence type="ECO:0000313" key="4">
    <source>
        <dbReference type="Proteomes" id="UP000176944"/>
    </source>
</evidence>
<feature type="region of interest" description="Disordered" evidence="1">
    <location>
        <begin position="360"/>
        <end position="393"/>
    </location>
</feature>
<keyword evidence="3" id="KW-0328">Glycosyltransferase</keyword>
<evidence type="ECO:0000313" key="3">
    <source>
        <dbReference type="EMBL" id="AOY82933.1"/>
    </source>
</evidence>
<evidence type="ECO:0000259" key="2">
    <source>
        <dbReference type="Pfam" id="PF00535"/>
    </source>
</evidence>
<dbReference type="Gene3D" id="3.90.550.10">
    <property type="entry name" value="Spore Coat Polysaccharide Biosynthesis Protein SpsA, Chain A"/>
    <property type="match status" value="2"/>
</dbReference>
<feature type="domain" description="Glycosyltransferase 2-like" evidence="2">
    <location>
        <begin position="421"/>
        <end position="463"/>
    </location>
</feature>
<feature type="compositionally biased region" description="Polar residues" evidence="1">
    <location>
        <begin position="366"/>
        <end position="375"/>
    </location>
</feature>
<proteinExistence type="predicted"/>
<dbReference type="EC" id="2.4.-.-" evidence="3"/>
<keyword evidence="3" id="KW-0808">Transferase</keyword>
<feature type="compositionally biased region" description="Polar residues" evidence="1">
    <location>
        <begin position="287"/>
        <end position="300"/>
    </location>
</feature>
<reference evidence="4" key="1">
    <citation type="submission" date="2016-10" db="EMBL/GenBank/DDBJ databases">
        <title>Comparative genomics uncovers the prolific and rare metabolic potential of the cyanobacterial genus Moorea.</title>
        <authorList>
            <person name="Leao T."/>
            <person name="Castelao G."/>
            <person name="Korobeynikov A."/>
            <person name="Monroe E.A."/>
            <person name="Podell S."/>
            <person name="Glukhov E."/>
            <person name="Allen E."/>
            <person name="Gerwick W.H."/>
            <person name="Gerwick L."/>
        </authorList>
    </citation>
    <scope>NUCLEOTIDE SEQUENCE [LARGE SCALE GENOMIC DNA]</scope>
    <source>
        <strain evidence="4">JHB</strain>
    </source>
</reference>
<organism evidence="3 4">
    <name type="scientific">Moorena producens (strain JHB)</name>
    <dbReference type="NCBI Taxonomy" id="1454205"/>
    <lineage>
        <taxon>Bacteria</taxon>
        <taxon>Bacillati</taxon>
        <taxon>Cyanobacteriota</taxon>
        <taxon>Cyanophyceae</taxon>
        <taxon>Coleofasciculales</taxon>
        <taxon>Coleofasciculaceae</taxon>
        <taxon>Moorena</taxon>
    </lineage>
</organism>
<dbReference type="InterPro" id="IPR029044">
    <property type="entry name" value="Nucleotide-diphossugar_trans"/>
</dbReference>
<dbReference type="Pfam" id="PF00535">
    <property type="entry name" value="Glycos_transf_2"/>
    <property type="match status" value="1"/>
</dbReference>
<dbReference type="InterPro" id="IPR044575">
    <property type="entry name" value="RAY1-like"/>
</dbReference>
<gene>
    <name evidence="3" type="ORF">BJP36_26490</name>
</gene>
<dbReference type="EMBL" id="CP017708">
    <property type="protein sequence ID" value="AOY82933.1"/>
    <property type="molecule type" value="Genomic_DNA"/>
</dbReference>
<dbReference type="InterPro" id="IPR001173">
    <property type="entry name" value="Glyco_trans_2-like"/>
</dbReference>